<organism evidence="2">
    <name type="scientific">bioreactor metagenome</name>
    <dbReference type="NCBI Taxonomy" id="1076179"/>
    <lineage>
        <taxon>unclassified sequences</taxon>
        <taxon>metagenomes</taxon>
        <taxon>ecological metagenomes</taxon>
    </lineage>
</organism>
<dbReference type="Gene3D" id="3.30.370.10">
    <property type="entry name" value="Barstar-like"/>
    <property type="match status" value="1"/>
</dbReference>
<comment type="caution">
    <text evidence="2">The sequence shown here is derived from an EMBL/GenBank/DDBJ whole genome shotgun (WGS) entry which is preliminary data.</text>
</comment>
<name>A0A644ZB62_9ZZZZ</name>
<sequence>MERERRLTLNAKRMVTREDAHAHMKARLHLPAWYGGNLDALNDCLGEFNRPTRITVRYAPQLKEALGAYGTKLLDVLEHASEENPNLQISFHERF</sequence>
<accession>A0A644ZB62</accession>
<reference evidence="2" key="1">
    <citation type="submission" date="2019-08" db="EMBL/GenBank/DDBJ databases">
        <authorList>
            <person name="Kucharzyk K."/>
            <person name="Murdoch R.W."/>
            <person name="Higgins S."/>
            <person name="Loffler F."/>
        </authorList>
    </citation>
    <scope>NUCLEOTIDE SEQUENCE</scope>
</reference>
<feature type="domain" description="Barstar (barnase inhibitor)" evidence="1">
    <location>
        <begin position="7"/>
        <end position="88"/>
    </location>
</feature>
<dbReference type="SUPFAM" id="SSF52038">
    <property type="entry name" value="Barstar-related"/>
    <property type="match status" value="1"/>
</dbReference>
<proteinExistence type="predicted"/>
<dbReference type="EMBL" id="VSSQ01008121">
    <property type="protein sequence ID" value="MPM37949.1"/>
    <property type="molecule type" value="Genomic_DNA"/>
</dbReference>
<evidence type="ECO:0000313" key="2">
    <source>
        <dbReference type="EMBL" id="MPM37949.1"/>
    </source>
</evidence>
<evidence type="ECO:0000259" key="1">
    <source>
        <dbReference type="Pfam" id="PF01337"/>
    </source>
</evidence>
<gene>
    <name evidence="2" type="ORF">SDC9_84571</name>
</gene>
<dbReference type="InterPro" id="IPR035905">
    <property type="entry name" value="Barstar-like_sf"/>
</dbReference>
<protein>
    <recommendedName>
        <fullName evidence="1">Barstar (barnase inhibitor) domain-containing protein</fullName>
    </recommendedName>
</protein>
<dbReference type="InterPro" id="IPR000468">
    <property type="entry name" value="Barstar"/>
</dbReference>
<dbReference type="AlphaFoldDB" id="A0A644ZB62"/>
<dbReference type="Pfam" id="PF01337">
    <property type="entry name" value="Barstar"/>
    <property type="match status" value="1"/>
</dbReference>